<reference evidence="1 2" key="2">
    <citation type="journal article" date="2009" name="PLoS ONE">
        <title>An integrated genetic and cytogenetic map of the cucumber genome.</title>
        <authorList>
            <person name="Ren Y."/>
            <person name="Zhang Z."/>
            <person name="Liu J."/>
            <person name="Staub J.E."/>
            <person name="Han Y."/>
            <person name="Cheng Z."/>
            <person name="Li X."/>
            <person name="Lu J."/>
            <person name="Miao H."/>
            <person name="Kang H."/>
            <person name="Xie B."/>
            <person name="Gu X."/>
            <person name="Wang X."/>
            <person name="Du Y."/>
            <person name="Jin W."/>
            <person name="Huang S."/>
        </authorList>
    </citation>
    <scope>NUCLEOTIDE SEQUENCE [LARGE SCALE GENOMIC DNA]</scope>
    <source>
        <strain evidence="2">cv. 9930</strain>
    </source>
</reference>
<evidence type="ECO:0000313" key="2">
    <source>
        <dbReference type="Proteomes" id="UP000029981"/>
    </source>
</evidence>
<accession>A0A0A0KYU5</accession>
<dbReference type="Proteomes" id="UP000029981">
    <property type="component" value="Chromosome 4"/>
</dbReference>
<gene>
    <name evidence="1" type="ORF">Csa_4G242890</name>
</gene>
<reference evidence="1 2" key="4">
    <citation type="journal article" date="2011" name="BMC Genomics">
        <title>RNA-Seq improves annotation of protein-coding genes in the cucumber genome.</title>
        <authorList>
            <person name="Li Z."/>
            <person name="Zhang Z."/>
            <person name="Yan P."/>
            <person name="Huang S."/>
            <person name="Fei Z."/>
            <person name="Lin K."/>
        </authorList>
    </citation>
    <scope>NUCLEOTIDE SEQUENCE [LARGE SCALE GENOMIC DNA]</scope>
    <source>
        <strain evidence="2">cv. 9930</strain>
    </source>
</reference>
<reference evidence="1 2" key="1">
    <citation type="journal article" date="2009" name="Nat. Genet.">
        <title>The genome of the cucumber, Cucumis sativus L.</title>
        <authorList>
            <person name="Huang S."/>
            <person name="Li R."/>
            <person name="Zhang Z."/>
            <person name="Li L."/>
            <person name="Gu X."/>
            <person name="Fan W."/>
            <person name="Lucas W.J."/>
            <person name="Wang X."/>
            <person name="Xie B."/>
            <person name="Ni P."/>
            <person name="Ren Y."/>
            <person name="Zhu H."/>
            <person name="Li J."/>
            <person name="Lin K."/>
            <person name="Jin W."/>
            <person name="Fei Z."/>
            <person name="Li G."/>
            <person name="Staub J."/>
            <person name="Kilian A."/>
            <person name="van der Vossen E.A."/>
            <person name="Wu Y."/>
            <person name="Guo J."/>
            <person name="He J."/>
            <person name="Jia Z."/>
            <person name="Ren Y."/>
            <person name="Tian G."/>
            <person name="Lu Y."/>
            <person name="Ruan J."/>
            <person name="Qian W."/>
            <person name="Wang M."/>
            <person name="Huang Q."/>
            <person name="Li B."/>
            <person name="Xuan Z."/>
            <person name="Cao J."/>
            <person name="Asan"/>
            <person name="Wu Z."/>
            <person name="Zhang J."/>
            <person name="Cai Q."/>
            <person name="Bai Y."/>
            <person name="Zhao B."/>
            <person name="Han Y."/>
            <person name="Li Y."/>
            <person name="Li X."/>
            <person name="Wang S."/>
            <person name="Shi Q."/>
            <person name="Liu S."/>
            <person name="Cho W.K."/>
            <person name="Kim J.Y."/>
            <person name="Xu Y."/>
            <person name="Heller-Uszynska K."/>
            <person name="Miao H."/>
            <person name="Cheng Z."/>
            <person name="Zhang S."/>
            <person name="Wu J."/>
            <person name="Yang Y."/>
            <person name="Kang H."/>
            <person name="Li M."/>
            <person name="Liang H."/>
            <person name="Ren X."/>
            <person name="Shi Z."/>
            <person name="Wen M."/>
            <person name="Jian M."/>
            <person name="Yang H."/>
            <person name="Zhang G."/>
            <person name="Yang Z."/>
            <person name="Chen R."/>
            <person name="Liu S."/>
            <person name="Li J."/>
            <person name="Ma L."/>
            <person name="Liu H."/>
            <person name="Zhou Y."/>
            <person name="Zhao J."/>
            <person name="Fang X."/>
            <person name="Li G."/>
            <person name="Fang L."/>
            <person name="Li Y."/>
            <person name="Liu D."/>
            <person name="Zheng H."/>
            <person name="Zhang Y."/>
            <person name="Qin N."/>
            <person name="Li Z."/>
            <person name="Yang G."/>
            <person name="Yang S."/>
            <person name="Bolund L."/>
            <person name="Kristiansen K."/>
            <person name="Zheng H."/>
            <person name="Li S."/>
            <person name="Zhang X."/>
            <person name="Yang H."/>
            <person name="Wang J."/>
            <person name="Sun R."/>
            <person name="Zhang B."/>
            <person name="Jiang S."/>
            <person name="Wang J."/>
            <person name="Du Y."/>
            <person name="Li S."/>
        </authorList>
    </citation>
    <scope>NUCLEOTIDE SEQUENCE [LARGE SCALE GENOMIC DNA]</scope>
    <source>
        <strain evidence="2">cv. 9930</strain>
    </source>
</reference>
<dbReference type="EMBL" id="CM002925">
    <property type="protein sequence ID" value="KGN53989.1"/>
    <property type="molecule type" value="Genomic_DNA"/>
</dbReference>
<organism evidence="1 2">
    <name type="scientific">Cucumis sativus</name>
    <name type="common">Cucumber</name>
    <dbReference type="NCBI Taxonomy" id="3659"/>
    <lineage>
        <taxon>Eukaryota</taxon>
        <taxon>Viridiplantae</taxon>
        <taxon>Streptophyta</taxon>
        <taxon>Embryophyta</taxon>
        <taxon>Tracheophyta</taxon>
        <taxon>Spermatophyta</taxon>
        <taxon>Magnoliopsida</taxon>
        <taxon>eudicotyledons</taxon>
        <taxon>Gunneridae</taxon>
        <taxon>Pentapetalae</taxon>
        <taxon>rosids</taxon>
        <taxon>fabids</taxon>
        <taxon>Cucurbitales</taxon>
        <taxon>Cucurbitaceae</taxon>
        <taxon>Benincaseae</taxon>
        <taxon>Cucumis</taxon>
    </lineage>
</organism>
<keyword evidence="2" id="KW-1185">Reference proteome</keyword>
<dbReference type="Gramene" id="KGN53989">
    <property type="protein sequence ID" value="KGN53989"/>
    <property type="gene ID" value="Csa_4G242890"/>
</dbReference>
<protein>
    <submittedName>
        <fullName evidence="1">Uncharacterized protein</fullName>
    </submittedName>
</protein>
<proteinExistence type="predicted"/>
<reference evidence="1 2" key="3">
    <citation type="journal article" date="2010" name="BMC Genomics">
        <title>Transcriptome sequencing and comparative analysis of cucumber flowers with different sex types.</title>
        <authorList>
            <person name="Guo S."/>
            <person name="Zheng Y."/>
            <person name="Joung J.G."/>
            <person name="Liu S."/>
            <person name="Zhang Z."/>
            <person name="Crasta O.R."/>
            <person name="Sobral B.W."/>
            <person name="Xu Y."/>
            <person name="Huang S."/>
            <person name="Fei Z."/>
        </authorList>
    </citation>
    <scope>NUCLEOTIDE SEQUENCE [LARGE SCALE GENOMIC DNA]</scope>
    <source>
        <strain evidence="2">cv. 9930</strain>
    </source>
</reference>
<evidence type="ECO:0000313" key="1">
    <source>
        <dbReference type="EMBL" id="KGN53989.1"/>
    </source>
</evidence>
<sequence length="106" mass="11995">MLQGLLLKLCLTATHYFKSLMLQILSTQFDLLEDLNLLIQSILIYLPTALLPHSLASRIFSILSAESRARNSTINTLTERRSEVDYLIRHFKALLPSSSTTNSSEE</sequence>
<name>A0A0A0KYU5_CUCSA</name>
<dbReference type="AlphaFoldDB" id="A0A0A0KYU5"/>